<dbReference type="EMBL" id="RAPY01000001">
    <property type="protein sequence ID" value="RKE56575.1"/>
    <property type="molecule type" value="Genomic_DNA"/>
</dbReference>
<accession>A0A420BIY1</accession>
<gene>
    <name evidence="1" type="ORF">DFQ12_1440</name>
</gene>
<evidence type="ECO:0000313" key="2">
    <source>
        <dbReference type="Proteomes" id="UP000286246"/>
    </source>
</evidence>
<name>A0A420BIY1_SPHD1</name>
<dbReference type="InterPro" id="IPR025368">
    <property type="entry name" value="DUF4272"/>
</dbReference>
<comment type="caution">
    <text evidence="1">The sequence shown here is derived from an EMBL/GenBank/DDBJ whole genome shotgun (WGS) entry which is preliminary data.</text>
</comment>
<proteinExistence type="predicted"/>
<keyword evidence="2" id="KW-1185">Reference proteome</keyword>
<dbReference type="RefSeq" id="WP_120258231.1">
    <property type="nucleotide sequence ID" value="NZ_RAPY01000001.1"/>
</dbReference>
<reference evidence="1 2" key="1">
    <citation type="submission" date="2018-09" db="EMBL/GenBank/DDBJ databases">
        <title>Genomic Encyclopedia of Type Strains, Phase III (KMG-III): the genomes of soil and plant-associated and newly described type strains.</title>
        <authorList>
            <person name="Whitman W."/>
        </authorList>
    </citation>
    <scope>NUCLEOTIDE SEQUENCE [LARGE SCALE GENOMIC DNA]</scope>
    <source>
        <strain evidence="1 2">CECT 7938</strain>
    </source>
</reference>
<sequence length="213" mass="25114">MTIEEKNAIKEANIKQIEAKNYRFTAWLPVLEDPNTRSIDAVRGRMSVMNALINISFEAPVEIIRNWIDHHGLSKHLSKWEQEILQKDNDALSDRELNSLRWYLEGLWALMWATELVDNLDETAWCGDHMASLLPNLERNENNEKIDRLSSLKSGNEIYAMLDFYYRLHWYCVDERLKGKQALINEGLVYERRKALEWLINKDSDWDDIEMGT</sequence>
<dbReference type="Pfam" id="PF14094">
    <property type="entry name" value="DUF4272"/>
    <property type="match status" value="1"/>
</dbReference>
<dbReference type="AlphaFoldDB" id="A0A420BIY1"/>
<dbReference type="OrthoDB" id="4399984at2"/>
<evidence type="ECO:0000313" key="1">
    <source>
        <dbReference type="EMBL" id="RKE56575.1"/>
    </source>
</evidence>
<protein>
    <submittedName>
        <fullName evidence="1">Uncharacterized protein DUF4272</fullName>
    </submittedName>
</protein>
<dbReference type="Proteomes" id="UP000286246">
    <property type="component" value="Unassembled WGS sequence"/>
</dbReference>
<organism evidence="1 2">
    <name type="scientific">Sphingobacterium detergens</name>
    <dbReference type="NCBI Taxonomy" id="1145106"/>
    <lineage>
        <taxon>Bacteria</taxon>
        <taxon>Pseudomonadati</taxon>
        <taxon>Bacteroidota</taxon>
        <taxon>Sphingobacteriia</taxon>
        <taxon>Sphingobacteriales</taxon>
        <taxon>Sphingobacteriaceae</taxon>
        <taxon>Sphingobacterium</taxon>
    </lineage>
</organism>